<dbReference type="GO" id="GO:0006355">
    <property type="term" value="P:regulation of DNA-templated transcription"/>
    <property type="evidence" value="ECO:0007669"/>
    <property type="project" value="InterPro"/>
</dbReference>
<dbReference type="CDD" id="cd06170">
    <property type="entry name" value="LuxR_C_like"/>
    <property type="match status" value="1"/>
</dbReference>
<proteinExistence type="predicted"/>
<protein>
    <recommendedName>
        <fullName evidence="4">HTH luxR-type domain-containing protein</fullName>
    </recommendedName>
</protein>
<dbReference type="EMBL" id="CP035810">
    <property type="protein sequence ID" value="QIN28077.1"/>
    <property type="molecule type" value="Genomic_DNA"/>
</dbReference>
<dbReference type="Gene3D" id="1.10.10.10">
    <property type="entry name" value="Winged helix-like DNA-binding domain superfamily/Winged helix DNA-binding domain"/>
    <property type="match status" value="1"/>
</dbReference>
<accession>A0A6G8KTD0</accession>
<dbReference type="PANTHER" id="PTHR44688">
    <property type="entry name" value="DNA-BINDING TRANSCRIPTIONAL ACTIVATOR DEVR_DOSR"/>
    <property type="match status" value="1"/>
</dbReference>
<reference evidence="5 6" key="1">
    <citation type="submission" date="2019-02" db="EMBL/GenBank/DDBJ databases">
        <title>Complete Genome Sequence and Methylome Analysis of Brevibacterium luteolum NEB1784.</title>
        <authorList>
            <person name="Fomenkov A."/>
            <person name="Roberts R.J."/>
        </authorList>
    </citation>
    <scope>NUCLEOTIDE SEQUENCE [LARGE SCALE GENOMIC DNA]</scope>
    <source>
        <strain evidence="5 6">NEB1784</strain>
    </source>
</reference>
<evidence type="ECO:0000256" key="3">
    <source>
        <dbReference type="ARBA" id="ARBA00023163"/>
    </source>
</evidence>
<name>A0A6G8KTD0_9MICO</name>
<gene>
    <name evidence="5" type="ORF">EW640_01330</name>
</gene>
<organism evidence="5 6">
    <name type="scientific">Brevibacterium luteolum</name>
    <dbReference type="NCBI Taxonomy" id="199591"/>
    <lineage>
        <taxon>Bacteria</taxon>
        <taxon>Bacillati</taxon>
        <taxon>Actinomycetota</taxon>
        <taxon>Actinomycetes</taxon>
        <taxon>Micrococcales</taxon>
        <taxon>Brevibacteriaceae</taxon>
        <taxon>Brevibacterium</taxon>
    </lineage>
</organism>
<dbReference type="InterPro" id="IPR036388">
    <property type="entry name" value="WH-like_DNA-bd_sf"/>
</dbReference>
<dbReference type="InterPro" id="IPR027417">
    <property type="entry name" value="P-loop_NTPase"/>
</dbReference>
<evidence type="ECO:0000256" key="2">
    <source>
        <dbReference type="ARBA" id="ARBA00023125"/>
    </source>
</evidence>
<dbReference type="PANTHER" id="PTHR44688:SF16">
    <property type="entry name" value="DNA-BINDING TRANSCRIPTIONAL ACTIVATOR DEVR_DOSR"/>
    <property type="match status" value="1"/>
</dbReference>
<evidence type="ECO:0000313" key="5">
    <source>
        <dbReference type="EMBL" id="QIN28077.1"/>
    </source>
</evidence>
<dbReference type="PROSITE" id="PS50043">
    <property type="entry name" value="HTH_LUXR_2"/>
    <property type="match status" value="1"/>
</dbReference>
<evidence type="ECO:0000313" key="6">
    <source>
        <dbReference type="Proteomes" id="UP000501518"/>
    </source>
</evidence>
<dbReference type="SMART" id="SM00421">
    <property type="entry name" value="HTH_LUXR"/>
    <property type="match status" value="1"/>
</dbReference>
<dbReference type="InterPro" id="IPR016032">
    <property type="entry name" value="Sig_transdc_resp-reg_C-effctor"/>
</dbReference>
<dbReference type="InterPro" id="IPR000792">
    <property type="entry name" value="Tscrpt_reg_LuxR_C"/>
</dbReference>
<dbReference type="Gene3D" id="3.40.50.300">
    <property type="entry name" value="P-loop containing nucleotide triphosphate hydrolases"/>
    <property type="match status" value="1"/>
</dbReference>
<dbReference type="AlphaFoldDB" id="A0A6G8KTD0"/>
<dbReference type="Pfam" id="PF00196">
    <property type="entry name" value="GerE"/>
    <property type="match status" value="1"/>
</dbReference>
<sequence>MRLRDSRPERISIFGRDEELAAGREVIDGSQTRGLLLVGAPGTGTSLLGRALFTGTTGRAEWLAADRVQRTQPFAALAPLLDGTAVASSEDVERAVVRALSEPGQPAPVIFVDNGHDLDSDSISVLAQLAAAGEIRLVTMVRPQADIVGALSQPVLDGVMVRIDLDVLSAEACSQLVDSVLGGTVATRVTEFFTLASGRNPSILKALLVAAQESGVIVNRSRIWILSGRELCFSGRPADMVRTWKTSLSCEDRDCLDLVTLAGPLPLDMLIDVGYGGSTDRLLDYRILEVASDPPFEVRLPLHLPRDLMRQSISALKAEDLYRRYFPVTGEYARRSALDHVRWAQHAHVAVDPAETQAAARQALSQRQPNLALKLLSPIVDDDRDLATRVDFAAARLECGDTMPAEDLVELSLEYTGELYECLRILMLGLRVALKRGDTCNQARAQMADWRTSARYLLTEPTEVAEFERLTTVITAGLDLCKFTPDHIPDDVRAAVDDPDASQLQRDLTLVYLSRRAVMRGRQEEAHEIEQTISELGQPGSAAHSFAMILEMAHPIRLRVGVLPRYAPAPDVAHMSATSGRMDFEIALEAFRRCDTPRAQTAVRRALACLRWHDDEQLLPLALALAALIASTLGDSSRVQQLIDELELVLPNADPADWAAARAMRFAAEYLDTGSPETKADLAELADHAAERSVVAESWVRGCALLIGDLPTVAAMSPVDAGVDDPSVTAVAQITQALKSDDATTLVAVRNGLMSLSASAGRAVEQRIRDIAERTGDSQPVAQLRRNGPIQPSTDDVFTPREREIGELILLKTPNKTIAKRLGISVRTVEGHCSSLFRKLGISRRSELRRSHLG</sequence>
<dbReference type="SUPFAM" id="SSF46894">
    <property type="entry name" value="C-terminal effector domain of the bipartite response regulators"/>
    <property type="match status" value="1"/>
</dbReference>
<evidence type="ECO:0000256" key="1">
    <source>
        <dbReference type="ARBA" id="ARBA00023015"/>
    </source>
</evidence>
<feature type="domain" description="HTH luxR-type" evidence="4">
    <location>
        <begin position="791"/>
        <end position="854"/>
    </location>
</feature>
<keyword evidence="3" id="KW-0804">Transcription</keyword>
<dbReference type="GO" id="GO:0003677">
    <property type="term" value="F:DNA binding"/>
    <property type="evidence" value="ECO:0007669"/>
    <property type="project" value="UniProtKB-KW"/>
</dbReference>
<dbReference type="SUPFAM" id="SSF52540">
    <property type="entry name" value="P-loop containing nucleoside triphosphate hydrolases"/>
    <property type="match status" value="1"/>
</dbReference>
<evidence type="ECO:0000259" key="4">
    <source>
        <dbReference type="PROSITE" id="PS50043"/>
    </source>
</evidence>
<keyword evidence="1" id="KW-0805">Transcription regulation</keyword>
<dbReference type="Proteomes" id="UP000501518">
    <property type="component" value="Chromosome"/>
</dbReference>
<keyword evidence="2" id="KW-0238">DNA-binding</keyword>
<dbReference type="RefSeq" id="WP_165882630.1">
    <property type="nucleotide sequence ID" value="NZ_CP035810.1"/>
</dbReference>
<dbReference type="KEGG" id="blut:EW640_01330"/>